<keyword evidence="2" id="KW-1185">Reference proteome</keyword>
<sequence>MAEPFCVDGHGSGLGAQRTLVEGALARLPRHIDRALYEPGGHAGSGQGYVLYVSGSEARSI</sequence>
<reference evidence="1 2" key="1">
    <citation type="submission" date="2020-11" db="EMBL/GenBank/DDBJ databases">
        <title>Streptomyces spirodelae sp. nov., isolated from duckweed.</title>
        <authorList>
            <person name="Saimee Y."/>
            <person name="Duangmal K."/>
        </authorList>
    </citation>
    <scope>NUCLEOTIDE SEQUENCE [LARGE SCALE GENOMIC DNA]</scope>
    <source>
        <strain evidence="1 2">S16-07</strain>
    </source>
</reference>
<gene>
    <name evidence="1" type="ORF">ITI46_08725</name>
</gene>
<protein>
    <recommendedName>
        <fullName evidence="3">Smr domain-containing protein</fullName>
    </recommendedName>
</protein>
<organism evidence="1 2">
    <name type="scientific">Streptomyces oryzae</name>
    <dbReference type="NCBI Taxonomy" id="1434886"/>
    <lineage>
        <taxon>Bacteria</taxon>
        <taxon>Bacillati</taxon>
        <taxon>Actinomycetota</taxon>
        <taxon>Actinomycetes</taxon>
        <taxon>Kitasatosporales</taxon>
        <taxon>Streptomycetaceae</taxon>
        <taxon>Streptomyces</taxon>
    </lineage>
</organism>
<dbReference type="EMBL" id="JADKMA010000030">
    <property type="protein sequence ID" value="MBO8191762.1"/>
    <property type="molecule type" value="Genomic_DNA"/>
</dbReference>
<evidence type="ECO:0000313" key="2">
    <source>
        <dbReference type="Proteomes" id="UP001519064"/>
    </source>
</evidence>
<proteinExistence type="predicted"/>
<evidence type="ECO:0008006" key="3">
    <source>
        <dbReference type="Google" id="ProtNLM"/>
    </source>
</evidence>
<dbReference type="Proteomes" id="UP001519064">
    <property type="component" value="Unassembled WGS sequence"/>
</dbReference>
<comment type="caution">
    <text evidence="1">The sequence shown here is derived from an EMBL/GenBank/DDBJ whole genome shotgun (WGS) entry which is preliminary data.</text>
</comment>
<evidence type="ECO:0000313" key="1">
    <source>
        <dbReference type="EMBL" id="MBO8191762.1"/>
    </source>
</evidence>
<dbReference type="RefSeq" id="WP_209238857.1">
    <property type="nucleotide sequence ID" value="NZ_JADKMA010000030.1"/>
</dbReference>
<name>A0ABS3X8S5_9ACTN</name>
<accession>A0ABS3X8S5</accession>